<reference evidence="5 6" key="1">
    <citation type="journal article" date="2018" name="Front. Microbiol.">
        <title>Genomic and genetic insights into a cosmopolitan fungus, Paecilomyces variotii (Eurotiales).</title>
        <authorList>
            <person name="Urquhart A.S."/>
            <person name="Mondo S.J."/>
            <person name="Makela M.R."/>
            <person name="Hane J.K."/>
            <person name="Wiebenga A."/>
            <person name="He G."/>
            <person name="Mihaltcheva S."/>
            <person name="Pangilinan J."/>
            <person name="Lipzen A."/>
            <person name="Barry K."/>
            <person name="de Vries R.P."/>
            <person name="Grigoriev I.V."/>
            <person name="Idnurm A."/>
        </authorList>
    </citation>
    <scope>NUCLEOTIDE SEQUENCE [LARGE SCALE GENOMIC DNA]</scope>
    <source>
        <strain evidence="5 6">CBS 101075</strain>
    </source>
</reference>
<name>A0A443HIH1_BYSSP</name>
<keyword evidence="1" id="KW-0479">Metal-binding</keyword>
<dbReference type="Proteomes" id="UP000283841">
    <property type="component" value="Unassembled WGS sequence"/>
</dbReference>
<evidence type="ECO:0000256" key="3">
    <source>
        <dbReference type="ARBA" id="ARBA00022833"/>
    </source>
</evidence>
<dbReference type="VEuPathDB" id="FungiDB:C8Q69DRAFT_128539"/>
<sequence>MPPRKQNPERRWSMYRQLHDDVSRLLEEEGLYFTFNKKDTDEGCHRSYDTNITGRFICRNKKCGSPGWSSKMVAITIRMYPGARYNARVYHQSCKSCNCLSRPLLNDTYAERIAYRIKKWNGIEVETPHYSGNSELPHNEDLCEGCKAGHCKRRNNGFIGYY</sequence>
<comment type="caution">
    <text evidence="5">The sequence shown here is derived from an EMBL/GenBank/DDBJ whole genome shotgun (WGS) entry which is preliminary data.</text>
</comment>
<dbReference type="AlphaFoldDB" id="A0A443HIH1"/>
<dbReference type="SMART" id="SM01328">
    <property type="entry name" value="zf-3CxxC"/>
    <property type="match status" value="1"/>
</dbReference>
<evidence type="ECO:0000313" key="5">
    <source>
        <dbReference type="EMBL" id="RWQ91579.1"/>
    </source>
</evidence>
<organism evidence="5 6">
    <name type="scientific">Byssochlamys spectabilis</name>
    <name type="common">Paecilomyces variotii</name>
    <dbReference type="NCBI Taxonomy" id="264951"/>
    <lineage>
        <taxon>Eukaryota</taxon>
        <taxon>Fungi</taxon>
        <taxon>Dikarya</taxon>
        <taxon>Ascomycota</taxon>
        <taxon>Pezizomycotina</taxon>
        <taxon>Eurotiomycetes</taxon>
        <taxon>Eurotiomycetidae</taxon>
        <taxon>Eurotiales</taxon>
        <taxon>Thermoascaceae</taxon>
        <taxon>Paecilomyces</taxon>
    </lineage>
</organism>
<dbReference type="InterPro" id="IPR027377">
    <property type="entry name" value="ZAR1/RTP1-5-like_Znf-3CxxC"/>
</dbReference>
<proteinExistence type="predicted"/>
<dbReference type="STRING" id="264951.A0A443HIH1"/>
<keyword evidence="3" id="KW-0862">Zinc</keyword>
<protein>
    <submittedName>
        <fullName evidence="5">Zinc-binding domain-containing protein</fullName>
    </submittedName>
</protein>
<dbReference type="GeneID" id="39594558"/>
<dbReference type="RefSeq" id="XP_028481224.1">
    <property type="nucleotide sequence ID" value="XM_028625281.1"/>
</dbReference>
<evidence type="ECO:0000313" key="6">
    <source>
        <dbReference type="Proteomes" id="UP000283841"/>
    </source>
</evidence>
<dbReference type="EMBL" id="RCNU01000019">
    <property type="protein sequence ID" value="RWQ91579.1"/>
    <property type="molecule type" value="Genomic_DNA"/>
</dbReference>
<accession>A0A443HIH1</accession>
<dbReference type="Pfam" id="PF13695">
    <property type="entry name" value="Zn_ribbon_3CxxC"/>
    <property type="match status" value="1"/>
</dbReference>
<gene>
    <name evidence="5" type="ORF">C8Q69DRAFT_128539</name>
</gene>
<feature type="domain" description="3CxxC-type" evidence="4">
    <location>
        <begin position="51"/>
        <end position="149"/>
    </location>
</feature>
<evidence type="ECO:0000256" key="1">
    <source>
        <dbReference type="ARBA" id="ARBA00022723"/>
    </source>
</evidence>
<dbReference type="GO" id="GO:0008270">
    <property type="term" value="F:zinc ion binding"/>
    <property type="evidence" value="ECO:0007669"/>
    <property type="project" value="UniProtKB-KW"/>
</dbReference>
<keyword evidence="2" id="KW-0863">Zinc-finger</keyword>
<keyword evidence="6" id="KW-1185">Reference proteome</keyword>
<evidence type="ECO:0000256" key="2">
    <source>
        <dbReference type="ARBA" id="ARBA00022771"/>
    </source>
</evidence>
<evidence type="ECO:0000259" key="4">
    <source>
        <dbReference type="SMART" id="SM01328"/>
    </source>
</evidence>